<accession>A0ABU6AB27</accession>
<dbReference type="Proteomes" id="UP001327093">
    <property type="component" value="Unassembled WGS sequence"/>
</dbReference>
<gene>
    <name evidence="1" type="ORF">R4I43_14155</name>
</gene>
<proteinExistence type="predicted"/>
<name>A0ABU6AB27_9PSEU</name>
<evidence type="ECO:0000313" key="2">
    <source>
        <dbReference type="Proteomes" id="UP001327093"/>
    </source>
</evidence>
<protein>
    <submittedName>
        <fullName evidence="1">Uncharacterized protein</fullName>
    </submittedName>
</protein>
<sequence>MSGGEAQNGGVHQDPATRAEIRAFIRANHPDVGGDPEAFAAGLARLRARPVDPRFDAPVVVEVRPNGVRGLLHRARCRWRRRHAPPRVR</sequence>
<reference evidence="1 2" key="1">
    <citation type="submission" date="2023-10" db="EMBL/GenBank/DDBJ databases">
        <title>Saccharopolyspora sp. nov., isolated from mangrove soil.</title>
        <authorList>
            <person name="Lu Y."/>
            <person name="Liu W."/>
        </authorList>
    </citation>
    <scope>NUCLEOTIDE SEQUENCE [LARGE SCALE GENOMIC DNA]</scope>
    <source>
        <strain evidence="1 2">S2-29</strain>
    </source>
</reference>
<keyword evidence="2" id="KW-1185">Reference proteome</keyword>
<comment type="caution">
    <text evidence="1">The sequence shown here is derived from an EMBL/GenBank/DDBJ whole genome shotgun (WGS) entry which is preliminary data.</text>
</comment>
<evidence type="ECO:0000313" key="1">
    <source>
        <dbReference type="EMBL" id="MEB3368550.1"/>
    </source>
</evidence>
<organism evidence="1 2">
    <name type="scientific">Saccharopolyspora mangrovi</name>
    <dbReference type="NCBI Taxonomy" id="3082379"/>
    <lineage>
        <taxon>Bacteria</taxon>
        <taxon>Bacillati</taxon>
        <taxon>Actinomycetota</taxon>
        <taxon>Actinomycetes</taxon>
        <taxon>Pseudonocardiales</taxon>
        <taxon>Pseudonocardiaceae</taxon>
        <taxon>Saccharopolyspora</taxon>
    </lineage>
</organism>
<dbReference type="EMBL" id="JAWLNX010000008">
    <property type="protein sequence ID" value="MEB3368550.1"/>
    <property type="molecule type" value="Genomic_DNA"/>
</dbReference>
<dbReference type="RefSeq" id="WP_324266072.1">
    <property type="nucleotide sequence ID" value="NZ_JAWLNX010000008.1"/>
</dbReference>